<evidence type="ECO:0000313" key="5">
    <source>
        <dbReference type="EMBL" id="KFB99457.1"/>
    </source>
</evidence>
<evidence type="ECO:0000256" key="1">
    <source>
        <dbReference type="ARBA" id="ARBA00008005"/>
    </source>
</evidence>
<dbReference type="InterPro" id="IPR020287">
    <property type="entry name" value="Tail_sheath_C"/>
</dbReference>
<gene>
    <name evidence="5" type="ORF">GTGU_04140</name>
</gene>
<feature type="domain" description="Tail sheath protein subtilisin-like" evidence="2">
    <location>
        <begin position="131"/>
        <end position="294"/>
    </location>
</feature>
<dbReference type="Pfam" id="PF17482">
    <property type="entry name" value="Phage_sheath_1C"/>
    <property type="match status" value="1"/>
</dbReference>
<organism evidence="5 6">
    <name type="scientific">Trabulsiella guamensis ATCC 49490</name>
    <dbReference type="NCBI Taxonomy" id="1005994"/>
    <lineage>
        <taxon>Bacteria</taxon>
        <taxon>Pseudomonadati</taxon>
        <taxon>Pseudomonadota</taxon>
        <taxon>Gammaproteobacteria</taxon>
        <taxon>Enterobacterales</taxon>
        <taxon>Enterobacteriaceae</taxon>
        <taxon>Trabulsiella</taxon>
    </lineage>
</organism>
<reference evidence="6" key="1">
    <citation type="submission" date="2014-05" db="EMBL/GenBank/DDBJ databases">
        <title>ATOL: Assembling a taxonomically balanced genome-scale reconstruction of the evolutionary history of the Enterobacteriaceae.</title>
        <authorList>
            <person name="Plunkett G. III"/>
            <person name="Neeno-Eckwall E.C."/>
            <person name="Glasner J.D."/>
            <person name="Perna N.T."/>
        </authorList>
    </citation>
    <scope>NUCLEOTIDE SEQUENCE [LARGE SCALE GENOMIC DNA]</scope>
    <source>
        <strain evidence="6">ATCC 49490</strain>
    </source>
</reference>
<dbReference type="PANTHER" id="PTHR35861:SF1">
    <property type="entry name" value="PHAGE TAIL SHEATH PROTEIN"/>
    <property type="match status" value="1"/>
</dbReference>
<dbReference type="InterPro" id="IPR052042">
    <property type="entry name" value="Tail_sheath_structural"/>
</dbReference>
<evidence type="ECO:0000259" key="3">
    <source>
        <dbReference type="Pfam" id="PF17482"/>
    </source>
</evidence>
<accession>A0A084ZPR3</accession>
<dbReference type="Proteomes" id="UP000028630">
    <property type="component" value="Unassembled WGS sequence"/>
</dbReference>
<evidence type="ECO:0000259" key="4">
    <source>
        <dbReference type="Pfam" id="PF22671"/>
    </source>
</evidence>
<dbReference type="Pfam" id="PF22671">
    <property type="entry name" value="Gp18_domIII_N"/>
    <property type="match status" value="1"/>
</dbReference>
<dbReference type="AlphaFoldDB" id="A0A084ZPR3"/>
<dbReference type="InterPro" id="IPR035089">
    <property type="entry name" value="Phage_sheath_subtilisin"/>
</dbReference>
<proteinExistence type="inferred from homology"/>
<evidence type="ECO:0000313" key="6">
    <source>
        <dbReference type="Proteomes" id="UP000028630"/>
    </source>
</evidence>
<sequence length="410" mass="44832">MWWIISANSNNAMVINMPETRFHGARVRENTDLETAINDIDSSVIGVVAVADDADAATFPLNTPVLITRVSTVLGKAGETGSLYKTLKAISDQASPKVIVVRVAAAVEGEAGGETQSQLIIGGTAEDGSYTGMYAFLTAEQKVGYRPRILAVPGYDTEEVTASLCVIAQNLRAFAYASCHGCNTMAEAIAYRDTFAYRELMLIWPDFIAFNPQTGENDIFPAPAYACGLRARIDNEQGWHKSLSNVTVNNVLGISHDVFWALQAEDSDANELNNHEVTTLIKRNGFRFWGNRTTDTDKYIFEVYTRTSQITADTMAEAQFEDVDSPLTPANVKDVVSGIKGKLSAMVTAGQLLGGDCWFDILDNPTTGLRQGQVRVRYNYTPVPPMEDLTMYQTFTDEYFGPAFSSLGGE</sequence>
<dbReference type="Pfam" id="PF04984">
    <property type="entry name" value="Phage_sheath_1"/>
    <property type="match status" value="1"/>
</dbReference>
<feature type="domain" description="Tail sheath protein C-terminal" evidence="3">
    <location>
        <begin position="296"/>
        <end position="396"/>
    </location>
</feature>
<comment type="similarity">
    <text evidence="1">Belongs to the myoviridae tail sheath protein family.</text>
</comment>
<evidence type="ECO:0000259" key="2">
    <source>
        <dbReference type="Pfam" id="PF04984"/>
    </source>
</evidence>
<dbReference type="eggNOG" id="COG3497">
    <property type="taxonomic scope" value="Bacteria"/>
</dbReference>
<keyword evidence="6" id="KW-1185">Reference proteome</keyword>
<name>A0A084ZPR3_9ENTR</name>
<protein>
    <submittedName>
        <fullName evidence="5">Phage tail sheath monomer</fullName>
    </submittedName>
</protein>
<comment type="caution">
    <text evidence="5">The sequence shown here is derived from an EMBL/GenBank/DDBJ whole genome shotgun (WGS) entry which is preliminary data.</text>
</comment>
<dbReference type="InterPro" id="IPR054564">
    <property type="entry name" value="Gp18_domIII_N"/>
</dbReference>
<dbReference type="PANTHER" id="PTHR35861">
    <property type="match status" value="1"/>
</dbReference>
<feature type="domain" description="Tail sheath protein Gp18-like" evidence="4">
    <location>
        <begin position="46"/>
        <end position="103"/>
    </location>
</feature>
<dbReference type="EMBL" id="JMTB01000116">
    <property type="protein sequence ID" value="KFB99457.1"/>
    <property type="molecule type" value="Genomic_DNA"/>
</dbReference>